<evidence type="ECO:0000313" key="9">
    <source>
        <dbReference type="EMBL" id="MBD8500901.1"/>
    </source>
</evidence>
<keyword evidence="3" id="KW-0285">Flavoprotein</keyword>
<comment type="catalytic activity">
    <reaction evidence="7">
        <text>a quinone + NADH + H(+) = a quinol + NAD(+)</text>
        <dbReference type="Rhea" id="RHEA:46160"/>
        <dbReference type="ChEBI" id="CHEBI:15378"/>
        <dbReference type="ChEBI" id="CHEBI:24646"/>
        <dbReference type="ChEBI" id="CHEBI:57540"/>
        <dbReference type="ChEBI" id="CHEBI:57945"/>
        <dbReference type="ChEBI" id="CHEBI:132124"/>
        <dbReference type="EC" id="1.6.5.9"/>
    </reaction>
</comment>
<evidence type="ECO:0000256" key="5">
    <source>
        <dbReference type="ARBA" id="ARBA00023002"/>
    </source>
</evidence>
<keyword evidence="10" id="KW-1185">Reference proteome</keyword>
<dbReference type="InterPro" id="IPR045024">
    <property type="entry name" value="NDH-2"/>
</dbReference>
<comment type="caution">
    <text evidence="9">The sequence shown here is derived from an EMBL/GenBank/DDBJ whole genome shotgun (WGS) entry which is preliminary data.</text>
</comment>
<dbReference type="InterPro" id="IPR023753">
    <property type="entry name" value="FAD/NAD-binding_dom"/>
</dbReference>
<keyword evidence="5" id="KW-0560">Oxidoreductase</keyword>
<comment type="similarity">
    <text evidence="1">Belongs to the NADH dehydrogenase family.</text>
</comment>
<dbReference type="PRINTS" id="PR00368">
    <property type="entry name" value="FADPNR"/>
</dbReference>
<dbReference type="EC" id="1.6.5.9" evidence="2"/>
<dbReference type="Pfam" id="PF07992">
    <property type="entry name" value="Pyr_redox_2"/>
    <property type="match status" value="1"/>
</dbReference>
<evidence type="ECO:0000256" key="3">
    <source>
        <dbReference type="ARBA" id="ARBA00022630"/>
    </source>
</evidence>
<dbReference type="PANTHER" id="PTHR43706:SF47">
    <property type="entry name" value="EXTERNAL NADH-UBIQUINONE OXIDOREDUCTASE 1, MITOCHONDRIAL-RELATED"/>
    <property type="match status" value="1"/>
</dbReference>
<dbReference type="Gene3D" id="3.50.50.100">
    <property type="match status" value="1"/>
</dbReference>
<reference evidence="9 10" key="1">
    <citation type="submission" date="2020-09" db="EMBL/GenBank/DDBJ databases">
        <title>Paenibacillus sp. CAU 1523 isolated from sand of Haeundae Beach.</title>
        <authorList>
            <person name="Kim W."/>
        </authorList>
    </citation>
    <scope>NUCLEOTIDE SEQUENCE [LARGE SCALE GENOMIC DNA]</scope>
    <source>
        <strain evidence="9 10">CAU 1523</strain>
    </source>
</reference>
<dbReference type="InterPro" id="IPR036188">
    <property type="entry name" value="FAD/NAD-bd_sf"/>
</dbReference>
<accession>A0ABR9B6Y4</accession>
<proteinExistence type="inferred from homology"/>
<name>A0ABR9B6Y4_9BACL</name>
<feature type="domain" description="FAD/NAD(P)-binding" evidence="8">
    <location>
        <begin position="6"/>
        <end position="316"/>
    </location>
</feature>
<dbReference type="RefSeq" id="WP_192027123.1">
    <property type="nucleotide sequence ID" value="NZ_JACYTN010000031.1"/>
</dbReference>
<evidence type="ECO:0000256" key="7">
    <source>
        <dbReference type="ARBA" id="ARBA00047599"/>
    </source>
</evidence>
<evidence type="ECO:0000256" key="6">
    <source>
        <dbReference type="ARBA" id="ARBA00023027"/>
    </source>
</evidence>
<organism evidence="9 10">
    <name type="scientific">Paenibacillus arenosi</name>
    <dbReference type="NCBI Taxonomy" id="2774142"/>
    <lineage>
        <taxon>Bacteria</taxon>
        <taxon>Bacillati</taxon>
        <taxon>Bacillota</taxon>
        <taxon>Bacilli</taxon>
        <taxon>Bacillales</taxon>
        <taxon>Paenibacillaceae</taxon>
        <taxon>Paenibacillus</taxon>
    </lineage>
</organism>
<dbReference type="SUPFAM" id="SSF51905">
    <property type="entry name" value="FAD/NAD(P)-binding domain"/>
    <property type="match status" value="1"/>
</dbReference>
<keyword evidence="4" id="KW-0274">FAD</keyword>
<dbReference type="Proteomes" id="UP000634529">
    <property type="component" value="Unassembled WGS sequence"/>
</dbReference>
<keyword evidence="6" id="KW-0520">NAD</keyword>
<protein>
    <recommendedName>
        <fullName evidence="2">NADH:ubiquinone reductase (non-electrogenic)</fullName>
        <ecNumber evidence="2">1.6.5.9</ecNumber>
    </recommendedName>
</protein>
<evidence type="ECO:0000256" key="2">
    <source>
        <dbReference type="ARBA" id="ARBA00012637"/>
    </source>
</evidence>
<dbReference type="PANTHER" id="PTHR43706">
    <property type="entry name" value="NADH DEHYDROGENASE"/>
    <property type="match status" value="1"/>
</dbReference>
<sequence>MKELTCVVVGGGFAGIHAIKAIRKAFQEKEVDRKLRLILLDPHPYHVRKVLLFRPAVSNEPITIPWKQVLQDDAQIVQGALQHVESEKKWLMYKDAEGQDRRVHYDLLVVAIGSVARQPEPDQGGISLNDIHTAERMREQWYTNMKLAAVTGEQEQERLLTAAVAGAGITGIETAAELAHAMRTEAVNMGIDHAKVKVHLLNAQDRLFKEGPAKASRKLESTLAEIGVIVHHREKAIREVDSHLILASGAKLPVGLTIWALGLIANPALRHMSLPLTKDGKIIVDECYRVPSAPGIYAVGDCAHIVDMESGKADQMTCKEAIPQAKRLGKIMFADLTGRQAPQHKRVLDSYSIGLGPDRGLLWTHKWGLDIILTGKLAYKTKKTLWDYVSMV</sequence>
<gene>
    <name evidence="9" type="ORF">IFO66_21670</name>
</gene>
<dbReference type="EMBL" id="JACYTN010000031">
    <property type="protein sequence ID" value="MBD8500901.1"/>
    <property type="molecule type" value="Genomic_DNA"/>
</dbReference>
<evidence type="ECO:0000256" key="4">
    <source>
        <dbReference type="ARBA" id="ARBA00022827"/>
    </source>
</evidence>
<evidence type="ECO:0000256" key="1">
    <source>
        <dbReference type="ARBA" id="ARBA00005272"/>
    </source>
</evidence>
<evidence type="ECO:0000313" key="10">
    <source>
        <dbReference type="Proteomes" id="UP000634529"/>
    </source>
</evidence>
<evidence type="ECO:0000259" key="8">
    <source>
        <dbReference type="Pfam" id="PF07992"/>
    </source>
</evidence>